<dbReference type="InterPro" id="IPR011340">
    <property type="entry name" value="Cys_dSase-rel"/>
</dbReference>
<accession>W7IKX5</accession>
<dbReference type="InterPro" id="IPR015424">
    <property type="entry name" value="PyrdxlP-dep_Trfase"/>
</dbReference>
<proteinExistence type="predicted"/>
<dbReference type="EC" id="2.8.1.7" evidence="2"/>
<dbReference type="Proteomes" id="UP000019277">
    <property type="component" value="Unassembled WGS sequence"/>
</dbReference>
<dbReference type="PANTHER" id="PTHR43586:SF21">
    <property type="entry name" value="PYRIDOXAL PHOSPHATE (PLP)-DEPENDENT ASPARTATE AMINOTRANSFERASE SUPERFAMILY"/>
    <property type="match status" value="1"/>
</dbReference>
<dbReference type="PATRIC" id="fig|909613.9.peg.3145"/>
<evidence type="ECO:0000313" key="2">
    <source>
        <dbReference type="EMBL" id="EWC61540.1"/>
    </source>
</evidence>
<evidence type="ECO:0000259" key="1">
    <source>
        <dbReference type="Pfam" id="PF00266"/>
    </source>
</evidence>
<dbReference type="Pfam" id="PF00266">
    <property type="entry name" value="Aminotran_5"/>
    <property type="match status" value="1"/>
</dbReference>
<protein>
    <submittedName>
        <fullName evidence="2">Cysteine desulfurase</fullName>
        <ecNumber evidence="2">2.8.1.7</ecNumber>
    </submittedName>
</protein>
<dbReference type="InterPro" id="IPR000192">
    <property type="entry name" value="Aminotrans_V_dom"/>
</dbReference>
<keyword evidence="2" id="KW-0808">Transferase</keyword>
<reference evidence="2 3" key="1">
    <citation type="journal article" date="2014" name="Genome Announc.">
        <title>Draft Genome Sequence of the Antitrypanosomally Active Sponge-Associated Bacterium Actinokineospora sp. Strain EG49.</title>
        <authorList>
            <person name="Harjes J."/>
            <person name="Ryu T."/>
            <person name="Abdelmohsen U.R."/>
            <person name="Moitinho-Silva L."/>
            <person name="Horn H."/>
            <person name="Ravasi T."/>
            <person name="Hentschel U."/>
        </authorList>
    </citation>
    <scope>NUCLEOTIDE SEQUENCE [LARGE SCALE GENOMIC DNA]</scope>
    <source>
        <strain evidence="2 3">EG49</strain>
    </source>
</reference>
<dbReference type="EMBL" id="AYXG01000106">
    <property type="protein sequence ID" value="EWC61540.1"/>
    <property type="molecule type" value="Genomic_DNA"/>
</dbReference>
<dbReference type="Gene3D" id="3.40.640.10">
    <property type="entry name" value="Type I PLP-dependent aspartate aminotransferase-like (Major domain)"/>
    <property type="match status" value="1"/>
</dbReference>
<organism evidence="2 3">
    <name type="scientific">Actinokineospora spheciospongiae</name>
    <dbReference type="NCBI Taxonomy" id="909613"/>
    <lineage>
        <taxon>Bacteria</taxon>
        <taxon>Bacillati</taxon>
        <taxon>Actinomycetota</taxon>
        <taxon>Actinomycetes</taxon>
        <taxon>Pseudonocardiales</taxon>
        <taxon>Pseudonocardiaceae</taxon>
        <taxon>Actinokineospora</taxon>
    </lineage>
</organism>
<name>W7IKX5_9PSEU</name>
<dbReference type="InterPro" id="IPR015421">
    <property type="entry name" value="PyrdxlP-dep_Trfase_major"/>
</dbReference>
<dbReference type="Gene3D" id="3.90.1150.10">
    <property type="entry name" value="Aspartate Aminotransferase, domain 1"/>
    <property type="match status" value="1"/>
</dbReference>
<dbReference type="AlphaFoldDB" id="W7IKX5"/>
<gene>
    <name evidence="2" type="ORF">UO65_3143</name>
</gene>
<keyword evidence="3" id="KW-1185">Reference proteome</keyword>
<dbReference type="PANTHER" id="PTHR43586">
    <property type="entry name" value="CYSTEINE DESULFURASE"/>
    <property type="match status" value="1"/>
</dbReference>
<comment type="caution">
    <text evidence="2">The sequence shown here is derived from an EMBL/GenBank/DDBJ whole genome shotgun (WGS) entry which is preliminary data.</text>
</comment>
<dbReference type="STRING" id="909613.UO65_3143"/>
<sequence>MLGLDHGHLGPRGVVEDRVRGGQVVEEVQQVGAGPGARGGPAAGRVLADLQAPLGEVHAQRLHRPLAVRGADPESSLTPCPHGAHSTQDTRVVVSTYPAVVSTYDVARVRSRFPALAGGTAHFDGPGGSQVPLEVADAVHAAMVAGLTNRGSVTAAELRVEAVVSAARRAVADLLAVDPVGVVFGRSMTQLTYDLSRVLAKSWGPGDEVVVTRLDHDSNIRPWVQAAGAVGATVRRVDFDPATGELPTSAVEAVLSPRTRLVAVTAASNLLGTRPDVPAIAEAVHAAGALLFVDGVHHTPHALVDVGAMGADFHACSPYKFLGPHLGVLAAAPALLETLRPDKLLPSSDAVPERFELGTLPYEALAGTTAAVDFLAGLVPGAGTRRERLAVSMAAVDAHETALRDRLEAGLRALPGITLHGTAARRTPTVLFSVAGKAPREVSELLAAVGVNAPSGNFYALECARHLGLGDAGAVRAGIAPYTDESDVDRLLAALA</sequence>
<evidence type="ECO:0000313" key="3">
    <source>
        <dbReference type="Proteomes" id="UP000019277"/>
    </source>
</evidence>
<feature type="domain" description="Aminotransferase class V" evidence="1">
    <location>
        <begin position="123"/>
        <end position="491"/>
    </location>
</feature>
<dbReference type="GO" id="GO:0031071">
    <property type="term" value="F:cysteine desulfurase activity"/>
    <property type="evidence" value="ECO:0007669"/>
    <property type="project" value="UniProtKB-EC"/>
</dbReference>
<dbReference type="eggNOG" id="COG0520">
    <property type="taxonomic scope" value="Bacteria"/>
</dbReference>
<dbReference type="SUPFAM" id="SSF53383">
    <property type="entry name" value="PLP-dependent transferases"/>
    <property type="match status" value="1"/>
</dbReference>
<dbReference type="InterPro" id="IPR015422">
    <property type="entry name" value="PyrdxlP-dep_Trfase_small"/>
</dbReference>
<dbReference type="NCBIfam" id="TIGR01976">
    <property type="entry name" value="am_tr_V_VC1184"/>
    <property type="match status" value="1"/>
</dbReference>